<evidence type="ECO:0000313" key="9">
    <source>
        <dbReference type="Proteomes" id="UP001141253"/>
    </source>
</evidence>
<evidence type="ECO:0000256" key="1">
    <source>
        <dbReference type="ARBA" id="ARBA00012612"/>
    </source>
</evidence>
<dbReference type="Pfam" id="PF13905">
    <property type="entry name" value="Thioredoxin_8"/>
    <property type="match status" value="1"/>
</dbReference>
<sequence length="150" mass="17149">MTGKTIGLYFSAQWCHPGVKFTPRLISIYQKIKQVLVHKGTEDDFEIVFVSSDRDQATFDSYFNGMPWLALPFGDPANKILAKHFYVKCIPSLKELEEDRLYAVIVMNKVQDGLTCALNADMRCTPSVLELRTVAPWLRADQINVFIFQL</sequence>
<accession>A0ABQ9C2W7</accession>
<dbReference type="Proteomes" id="UP001141253">
    <property type="component" value="Chromosome 2"/>
</dbReference>
<evidence type="ECO:0000256" key="2">
    <source>
        <dbReference type="ARBA" id="ARBA00022737"/>
    </source>
</evidence>
<dbReference type="EC" id="1.8.1.8" evidence="1"/>
<dbReference type="PANTHER" id="PTHR13871:SF7">
    <property type="entry name" value="NUCLEOREDOXIN 2-RELATED"/>
    <property type="match status" value="1"/>
</dbReference>
<name>A0ABQ9C2W7_9ROSI</name>
<evidence type="ECO:0000256" key="6">
    <source>
        <dbReference type="ARBA" id="ARBA00047804"/>
    </source>
</evidence>
<reference evidence="8" key="2">
    <citation type="journal article" date="2023" name="Int. J. Mol. Sci.">
        <title>De Novo Assembly and Annotation of 11 Diverse Shrub Willow (Salix) Genomes Reveals Novel Gene Organization in Sex-Linked Regions.</title>
        <authorList>
            <person name="Hyden B."/>
            <person name="Feng K."/>
            <person name="Yates T.B."/>
            <person name="Jawdy S."/>
            <person name="Cereghino C."/>
            <person name="Smart L.B."/>
            <person name="Muchero W."/>
        </authorList>
    </citation>
    <scope>NUCLEOTIDE SEQUENCE</scope>
    <source>
        <tissue evidence="8">Shoot tip</tissue>
    </source>
</reference>
<dbReference type="InterPro" id="IPR036249">
    <property type="entry name" value="Thioredoxin-like_sf"/>
</dbReference>
<evidence type="ECO:0000259" key="7">
    <source>
        <dbReference type="Pfam" id="PF13905"/>
    </source>
</evidence>
<dbReference type="EMBL" id="JAPFFI010000006">
    <property type="protein sequence ID" value="KAJ6392344.1"/>
    <property type="molecule type" value="Genomic_DNA"/>
</dbReference>
<dbReference type="Gene3D" id="3.40.30.10">
    <property type="entry name" value="Glutaredoxin"/>
    <property type="match status" value="1"/>
</dbReference>
<evidence type="ECO:0000256" key="5">
    <source>
        <dbReference type="ARBA" id="ARBA00047388"/>
    </source>
</evidence>
<comment type="catalytic activity">
    <reaction evidence="5">
        <text>[protein]-dithiol + NAD(+) = [protein]-disulfide + NADH + H(+)</text>
        <dbReference type="Rhea" id="RHEA:18749"/>
        <dbReference type="Rhea" id="RHEA-COMP:10593"/>
        <dbReference type="Rhea" id="RHEA-COMP:10594"/>
        <dbReference type="ChEBI" id="CHEBI:15378"/>
        <dbReference type="ChEBI" id="CHEBI:29950"/>
        <dbReference type="ChEBI" id="CHEBI:50058"/>
        <dbReference type="ChEBI" id="CHEBI:57540"/>
        <dbReference type="ChEBI" id="CHEBI:57945"/>
        <dbReference type="EC" id="1.8.1.8"/>
    </reaction>
</comment>
<reference evidence="8" key="1">
    <citation type="submission" date="2022-10" db="EMBL/GenBank/DDBJ databases">
        <authorList>
            <person name="Hyden B.L."/>
            <person name="Feng K."/>
            <person name="Yates T."/>
            <person name="Jawdy S."/>
            <person name="Smart L.B."/>
            <person name="Muchero W."/>
        </authorList>
    </citation>
    <scope>NUCLEOTIDE SEQUENCE</scope>
    <source>
        <tissue evidence="8">Shoot tip</tissue>
    </source>
</reference>
<comment type="catalytic activity">
    <reaction evidence="6">
        <text>[protein]-dithiol + NADP(+) = [protein]-disulfide + NADPH + H(+)</text>
        <dbReference type="Rhea" id="RHEA:18753"/>
        <dbReference type="Rhea" id="RHEA-COMP:10593"/>
        <dbReference type="Rhea" id="RHEA-COMP:10594"/>
        <dbReference type="ChEBI" id="CHEBI:15378"/>
        <dbReference type="ChEBI" id="CHEBI:29950"/>
        <dbReference type="ChEBI" id="CHEBI:50058"/>
        <dbReference type="ChEBI" id="CHEBI:57783"/>
        <dbReference type="ChEBI" id="CHEBI:58349"/>
        <dbReference type="EC" id="1.8.1.8"/>
    </reaction>
</comment>
<comment type="caution">
    <text evidence="8">The sequence shown here is derived from an EMBL/GenBank/DDBJ whole genome shotgun (WGS) entry which is preliminary data.</text>
</comment>
<keyword evidence="9" id="KW-1185">Reference proteome</keyword>
<evidence type="ECO:0000256" key="3">
    <source>
        <dbReference type="ARBA" id="ARBA00023002"/>
    </source>
</evidence>
<protein>
    <recommendedName>
        <fullName evidence="1">protein-disulfide reductase</fullName>
        <ecNumber evidence="1">1.8.1.8</ecNumber>
    </recommendedName>
</protein>
<evidence type="ECO:0000256" key="4">
    <source>
        <dbReference type="ARBA" id="ARBA00023027"/>
    </source>
</evidence>
<keyword evidence="3" id="KW-0560">Oxidoreductase</keyword>
<organism evidence="8 9">
    <name type="scientific">Salix suchowensis</name>
    <dbReference type="NCBI Taxonomy" id="1278906"/>
    <lineage>
        <taxon>Eukaryota</taxon>
        <taxon>Viridiplantae</taxon>
        <taxon>Streptophyta</taxon>
        <taxon>Embryophyta</taxon>
        <taxon>Tracheophyta</taxon>
        <taxon>Spermatophyta</taxon>
        <taxon>Magnoliopsida</taxon>
        <taxon>eudicotyledons</taxon>
        <taxon>Gunneridae</taxon>
        <taxon>Pentapetalae</taxon>
        <taxon>rosids</taxon>
        <taxon>fabids</taxon>
        <taxon>Malpighiales</taxon>
        <taxon>Salicaceae</taxon>
        <taxon>Saliceae</taxon>
        <taxon>Salix</taxon>
    </lineage>
</organism>
<dbReference type="InterPro" id="IPR052259">
    <property type="entry name" value="Nucleoredoxin-like"/>
</dbReference>
<dbReference type="InterPro" id="IPR012336">
    <property type="entry name" value="Thioredoxin-like_fold"/>
</dbReference>
<dbReference type="SUPFAM" id="SSF52833">
    <property type="entry name" value="Thioredoxin-like"/>
    <property type="match status" value="1"/>
</dbReference>
<feature type="domain" description="Thioredoxin-like fold" evidence="7">
    <location>
        <begin position="3"/>
        <end position="93"/>
    </location>
</feature>
<evidence type="ECO:0000313" key="8">
    <source>
        <dbReference type="EMBL" id="KAJ6392344.1"/>
    </source>
</evidence>
<keyword evidence="4" id="KW-0520">NAD</keyword>
<keyword evidence="2" id="KW-0677">Repeat</keyword>
<proteinExistence type="predicted"/>
<dbReference type="PANTHER" id="PTHR13871">
    <property type="entry name" value="THIOREDOXIN"/>
    <property type="match status" value="1"/>
</dbReference>
<gene>
    <name evidence="8" type="ORF">OIU77_026158</name>
</gene>